<dbReference type="Gene3D" id="2.120.10.80">
    <property type="entry name" value="Kelch-type beta propeller"/>
    <property type="match status" value="1"/>
</dbReference>
<accession>A0ABP0VY60</accession>
<feature type="domain" description="F-box" evidence="1">
    <location>
        <begin position="38"/>
        <end position="83"/>
    </location>
</feature>
<dbReference type="Pfam" id="PF00646">
    <property type="entry name" value="F-box"/>
    <property type="match status" value="1"/>
</dbReference>
<dbReference type="PANTHER" id="PTHR31672:SF2">
    <property type="entry name" value="F-BOX DOMAIN-CONTAINING PROTEIN"/>
    <property type="match status" value="1"/>
</dbReference>
<dbReference type="InterPro" id="IPR001810">
    <property type="entry name" value="F-box_dom"/>
</dbReference>
<dbReference type="PROSITE" id="PS50181">
    <property type="entry name" value="FBOX"/>
    <property type="match status" value="1"/>
</dbReference>
<dbReference type="SUPFAM" id="SSF81383">
    <property type="entry name" value="F-box domain"/>
    <property type="match status" value="1"/>
</dbReference>
<dbReference type="InterPro" id="IPR017451">
    <property type="entry name" value="F-box-assoc_interact_dom"/>
</dbReference>
<dbReference type="InterPro" id="IPR015915">
    <property type="entry name" value="Kelch-typ_b-propeller"/>
</dbReference>
<evidence type="ECO:0000259" key="1">
    <source>
        <dbReference type="PROSITE" id="PS50181"/>
    </source>
</evidence>
<gene>
    <name evidence="2" type="ORF">CSSPJE1EN1_LOCUS4939</name>
</gene>
<dbReference type="NCBIfam" id="TIGR01640">
    <property type="entry name" value="F_box_assoc_1"/>
    <property type="match status" value="1"/>
</dbReference>
<dbReference type="Proteomes" id="UP001497444">
    <property type="component" value="Chromosome 12"/>
</dbReference>
<dbReference type="PANTHER" id="PTHR31672">
    <property type="entry name" value="BNACNNG10540D PROTEIN"/>
    <property type="match status" value="1"/>
</dbReference>
<dbReference type="InterPro" id="IPR005174">
    <property type="entry name" value="KIB1-4_b-propeller"/>
</dbReference>
<dbReference type="SUPFAM" id="SSF117281">
    <property type="entry name" value="Kelch motif"/>
    <property type="match status" value="1"/>
</dbReference>
<dbReference type="InterPro" id="IPR050796">
    <property type="entry name" value="SCF_F-box_component"/>
</dbReference>
<keyword evidence="3" id="KW-1185">Reference proteome</keyword>
<dbReference type="Pfam" id="PF03478">
    <property type="entry name" value="Beta-prop_KIB1-4"/>
    <property type="match status" value="1"/>
</dbReference>
<dbReference type="Gene3D" id="1.20.1280.50">
    <property type="match status" value="1"/>
</dbReference>
<reference evidence="2" key="1">
    <citation type="submission" date="2024-02" db="EMBL/GenBank/DDBJ databases">
        <authorList>
            <consortium name="ELIXIR-Norway"/>
            <consortium name="Elixir Norway"/>
        </authorList>
    </citation>
    <scope>NUCLEOTIDE SEQUENCE</scope>
</reference>
<protein>
    <recommendedName>
        <fullName evidence="1">F-box domain-containing protein</fullName>
    </recommendedName>
</protein>
<sequence>MEEDARAASREGGAGAAASGFCEKIMAKTAGVPVELDPKIWSKLPEEVVERVLVHLPLQSLVRMRAVCKKWDHYVFTGAFAKMRAETTLPPPPQKPWIVMTSTEKSLFAYDSGMDTWHDVPIPFNAQELHVVASAGGLLCFSNAWFQWPGMYVCNPMTQKWRQLPPMNTWMISTVGMVYEEAATPASFKVLVCGRREDHGMITEVYDSKTNLWTVGSTPTPAARKYGGDASLWCDGVFYCLTFPFSTLCLLAYDLQQGSWHELPVRMPAPIMSPSLVECKGRLMLVGGVEEQMVFRIQIWELDSKKWEWIELERMPPQLCKDFGTNMLPSKPLSCFGTGDLIFFTVPSSSNYMPALMYDIIHCTWDWWPSSDFPAELPQVNIGQSCGISFEPRLNAYVF</sequence>
<evidence type="ECO:0000313" key="2">
    <source>
        <dbReference type="EMBL" id="CAK9259461.1"/>
    </source>
</evidence>
<evidence type="ECO:0000313" key="3">
    <source>
        <dbReference type="Proteomes" id="UP001497444"/>
    </source>
</evidence>
<dbReference type="SMART" id="SM00256">
    <property type="entry name" value="FBOX"/>
    <property type="match status" value="1"/>
</dbReference>
<dbReference type="EMBL" id="OZ020107">
    <property type="protein sequence ID" value="CAK9259461.1"/>
    <property type="molecule type" value="Genomic_DNA"/>
</dbReference>
<dbReference type="InterPro" id="IPR036047">
    <property type="entry name" value="F-box-like_dom_sf"/>
</dbReference>
<name>A0ABP0VY60_9BRYO</name>
<proteinExistence type="predicted"/>
<organism evidence="2 3">
    <name type="scientific">Sphagnum jensenii</name>
    <dbReference type="NCBI Taxonomy" id="128206"/>
    <lineage>
        <taxon>Eukaryota</taxon>
        <taxon>Viridiplantae</taxon>
        <taxon>Streptophyta</taxon>
        <taxon>Embryophyta</taxon>
        <taxon>Bryophyta</taxon>
        <taxon>Sphagnophytina</taxon>
        <taxon>Sphagnopsida</taxon>
        <taxon>Sphagnales</taxon>
        <taxon>Sphagnaceae</taxon>
        <taxon>Sphagnum</taxon>
    </lineage>
</organism>